<dbReference type="AlphaFoldDB" id="A0AAV4HEU8"/>
<feature type="region of interest" description="Disordered" evidence="1">
    <location>
        <begin position="447"/>
        <end position="476"/>
    </location>
</feature>
<name>A0AAV4HEU8_9GAST</name>
<feature type="compositionally biased region" description="Low complexity" evidence="1">
    <location>
        <begin position="396"/>
        <end position="417"/>
    </location>
</feature>
<feature type="compositionally biased region" description="Polar residues" evidence="1">
    <location>
        <begin position="367"/>
        <end position="384"/>
    </location>
</feature>
<feature type="compositionally biased region" description="Basic and acidic residues" evidence="1">
    <location>
        <begin position="227"/>
        <end position="237"/>
    </location>
</feature>
<keyword evidence="3" id="KW-1185">Reference proteome</keyword>
<feature type="region of interest" description="Disordered" evidence="1">
    <location>
        <begin position="730"/>
        <end position="756"/>
    </location>
</feature>
<gene>
    <name evidence="2" type="ORF">ElyMa_002728600</name>
</gene>
<evidence type="ECO:0000313" key="2">
    <source>
        <dbReference type="EMBL" id="GFR96758.1"/>
    </source>
</evidence>
<evidence type="ECO:0000313" key="3">
    <source>
        <dbReference type="Proteomes" id="UP000762676"/>
    </source>
</evidence>
<evidence type="ECO:0000256" key="1">
    <source>
        <dbReference type="SAM" id="MobiDB-lite"/>
    </source>
</evidence>
<feature type="region of interest" description="Disordered" evidence="1">
    <location>
        <begin position="367"/>
        <end position="417"/>
    </location>
</feature>
<reference evidence="2 3" key="1">
    <citation type="journal article" date="2021" name="Elife">
        <title>Chloroplast acquisition without the gene transfer in kleptoplastic sea slugs, Plakobranchus ocellatus.</title>
        <authorList>
            <person name="Maeda T."/>
            <person name="Takahashi S."/>
            <person name="Yoshida T."/>
            <person name="Shimamura S."/>
            <person name="Takaki Y."/>
            <person name="Nagai Y."/>
            <person name="Toyoda A."/>
            <person name="Suzuki Y."/>
            <person name="Arimoto A."/>
            <person name="Ishii H."/>
            <person name="Satoh N."/>
            <person name="Nishiyama T."/>
            <person name="Hasebe M."/>
            <person name="Maruyama T."/>
            <person name="Minagawa J."/>
            <person name="Obokata J."/>
            <person name="Shigenobu S."/>
        </authorList>
    </citation>
    <scope>NUCLEOTIDE SEQUENCE [LARGE SCALE GENOMIC DNA]</scope>
</reference>
<proteinExistence type="predicted"/>
<sequence length="923" mass="102815">MVMPQSCPRLFCARSPQALLPSKKTLDLLHSAVKSFIVSGLPPPSAAFECPGCDYNIQRFRSWSFPLEITVVDQHEIITVIVVVIDSLAVTAVKHDLLGMELSALSSCSSLPLQASTSSSADENCALSGATMGITSFTSTDTRDNLTSSLSPIFDGVGGEEGSEIPSFCDKNSMSPYSSITESVLPSAADKCKLGHGYDNELICIKDKQRGVGRGGSSHIHQVGQDDSDRQDKTDKSEVFIDRENKFRKRTLKATRDQTITVDPFVAHNRHICHAITGESNHNKSSAKRTFPAMSLEAGRNRRGQRHAALSADQVWPWNARHGKRRCMYIHTREDPTYRSNECISSDPASLSRAIFSKNRIQYQANNNTNHFSTRSVHGSTLHSSRSKEVYAHSKSQPNLLRPSSSSLPSDSTRSNRVQNAKLSSLLHDKTANRAVFTGKTLSHPALFRHEDETTTPLNSKNIRRKNSAPVARPTSLPLPTLSWQRCLPSGSFDNVSVKDFENFFLESTSVEVMHARDIDKDTANVQDYQFPDIHRQRSESPIHEDHPNPSHYNRSIASVASIPEQRWDSALDECEEATPLLEPASLLGKNGNPHHESPAVCKTQFNTPTTTIQLCVQSPTDDEDSDENQDQGIYPDFYSTQIVVNSPAVEDDFIDETISCDVASHRKRKFRRKRSMPYIFSSFIPKSNRQGKTKKLCKQRKHEGVNVNQPTIPNAFNVVVTAEKRHLQHLHHQYQQQQQHLPSQDSSPFQSCSSIPSFDPQNHFSNFRHPTHVPSNELATSTTPIWQQREMSPPYNCSYHNHNTWTAPSRSHSPSPGVTRLSFSHLNGHGGIRENLLSNPVSSGSRCRGLQTARAPKQYSSTGSVSASNGCLASSRPILHPIVKDLRREPGSFRTTKHIPRTLATDKKRRRGEVSLVCLCMI</sequence>
<dbReference type="Proteomes" id="UP000762676">
    <property type="component" value="Unassembled WGS sequence"/>
</dbReference>
<feature type="region of interest" description="Disordered" evidence="1">
    <location>
        <begin position="210"/>
        <end position="237"/>
    </location>
</feature>
<dbReference type="EMBL" id="BMAT01005601">
    <property type="protein sequence ID" value="GFR96758.1"/>
    <property type="molecule type" value="Genomic_DNA"/>
</dbReference>
<protein>
    <submittedName>
        <fullName evidence="2">Uncharacterized protein</fullName>
    </submittedName>
</protein>
<organism evidence="2 3">
    <name type="scientific">Elysia marginata</name>
    <dbReference type="NCBI Taxonomy" id="1093978"/>
    <lineage>
        <taxon>Eukaryota</taxon>
        <taxon>Metazoa</taxon>
        <taxon>Spiralia</taxon>
        <taxon>Lophotrochozoa</taxon>
        <taxon>Mollusca</taxon>
        <taxon>Gastropoda</taxon>
        <taxon>Heterobranchia</taxon>
        <taxon>Euthyneura</taxon>
        <taxon>Panpulmonata</taxon>
        <taxon>Sacoglossa</taxon>
        <taxon>Placobranchoidea</taxon>
        <taxon>Plakobranchidae</taxon>
        <taxon>Elysia</taxon>
    </lineage>
</organism>
<accession>A0AAV4HEU8</accession>
<feature type="region of interest" description="Disordered" evidence="1">
    <location>
        <begin position="761"/>
        <end position="780"/>
    </location>
</feature>
<feature type="compositionally biased region" description="Low complexity" evidence="1">
    <location>
        <begin position="734"/>
        <end position="756"/>
    </location>
</feature>
<comment type="caution">
    <text evidence="2">The sequence shown here is derived from an EMBL/GenBank/DDBJ whole genome shotgun (WGS) entry which is preliminary data.</text>
</comment>